<gene>
    <name evidence="2" type="ORF">V9T40_004644</name>
</gene>
<dbReference type="EMBL" id="JBBCAQ010000032">
    <property type="protein sequence ID" value="KAK7583681.1"/>
    <property type="molecule type" value="Genomic_DNA"/>
</dbReference>
<dbReference type="AlphaFoldDB" id="A0AAN9Y1Y7"/>
<feature type="compositionally biased region" description="Basic and acidic residues" evidence="1">
    <location>
        <begin position="45"/>
        <end position="64"/>
    </location>
</feature>
<feature type="compositionally biased region" description="Acidic residues" evidence="1">
    <location>
        <begin position="280"/>
        <end position="291"/>
    </location>
</feature>
<comment type="caution">
    <text evidence="2">The sequence shown here is derived from an EMBL/GenBank/DDBJ whole genome shotgun (WGS) entry which is preliminary data.</text>
</comment>
<dbReference type="Proteomes" id="UP001367676">
    <property type="component" value="Unassembled WGS sequence"/>
</dbReference>
<proteinExistence type="predicted"/>
<accession>A0AAN9Y1Y7</accession>
<evidence type="ECO:0000313" key="2">
    <source>
        <dbReference type="EMBL" id="KAK7583681.1"/>
    </source>
</evidence>
<keyword evidence="3" id="KW-1185">Reference proteome</keyword>
<name>A0AAN9Y1Y7_9HEMI</name>
<evidence type="ECO:0000313" key="3">
    <source>
        <dbReference type="Proteomes" id="UP001367676"/>
    </source>
</evidence>
<reference evidence="2 3" key="1">
    <citation type="submission" date="2024-03" db="EMBL/GenBank/DDBJ databases">
        <title>Adaptation during the transition from Ophiocordyceps entomopathogen to insect associate is accompanied by gene loss and intensified selection.</title>
        <authorList>
            <person name="Ward C.M."/>
            <person name="Onetto C.A."/>
            <person name="Borneman A.R."/>
        </authorList>
    </citation>
    <scope>NUCLEOTIDE SEQUENCE [LARGE SCALE GENOMIC DNA]</scope>
    <source>
        <strain evidence="2">AWRI1</strain>
        <tissue evidence="2">Single Adult Female</tissue>
    </source>
</reference>
<protein>
    <submittedName>
        <fullName evidence="2">Uncharacterized protein</fullName>
    </submittedName>
</protein>
<sequence>MRTGAAATHRNRRRSNVDALWSSTWPVKTPLFYWTDVLRDSDGQDFRRQANRDGDYEDWSDGREKKRPKMWQTSFRGWTRAKAKNGAKYENYVGERATSSAKTDDRENDNIGGLRNNMIEAAAITITITKTKTKTKTKMRYGVRPREPSGRTEAAAARVTHEQKREPTAPTGCACACAHRYAKAIESERDATRVASEIIFISFLNFNGLDLRAPRRAAPPRHRRIGVSFATRMSDDDADADAANERRIRPAGRPFATRRNSQSELDNAATRLLDHSTLEEEKENELYEAETSDSRSRSRSRSRKELVYPNTRIRGVRTRTRTRSYGYRRSL</sequence>
<evidence type="ECO:0000256" key="1">
    <source>
        <dbReference type="SAM" id="MobiDB-lite"/>
    </source>
</evidence>
<organism evidence="2 3">
    <name type="scientific">Parthenolecanium corni</name>
    <dbReference type="NCBI Taxonomy" id="536013"/>
    <lineage>
        <taxon>Eukaryota</taxon>
        <taxon>Metazoa</taxon>
        <taxon>Ecdysozoa</taxon>
        <taxon>Arthropoda</taxon>
        <taxon>Hexapoda</taxon>
        <taxon>Insecta</taxon>
        <taxon>Pterygota</taxon>
        <taxon>Neoptera</taxon>
        <taxon>Paraneoptera</taxon>
        <taxon>Hemiptera</taxon>
        <taxon>Sternorrhyncha</taxon>
        <taxon>Coccoidea</taxon>
        <taxon>Coccidae</taxon>
        <taxon>Parthenolecanium</taxon>
    </lineage>
</organism>
<feature type="region of interest" description="Disordered" evidence="1">
    <location>
        <begin position="45"/>
        <end position="69"/>
    </location>
</feature>
<feature type="region of interest" description="Disordered" evidence="1">
    <location>
        <begin position="235"/>
        <end position="331"/>
    </location>
</feature>